<dbReference type="InterPro" id="IPR000835">
    <property type="entry name" value="HTH_MarR-typ"/>
</dbReference>
<dbReference type="GO" id="GO:0003677">
    <property type="term" value="F:DNA binding"/>
    <property type="evidence" value="ECO:0007669"/>
    <property type="project" value="UniProtKB-KW"/>
</dbReference>
<dbReference type="SUPFAM" id="SSF46785">
    <property type="entry name" value="Winged helix' DNA-binding domain"/>
    <property type="match status" value="1"/>
</dbReference>
<feature type="region of interest" description="Disordered" evidence="4">
    <location>
        <begin position="140"/>
        <end position="162"/>
    </location>
</feature>
<evidence type="ECO:0000256" key="3">
    <source>
        <dbReference type="ARBA" id="ARBA00023163"/>
    </source>
</evidence>
<keyword evidence="2" id="KW-0238">DNA-binding</keyword>
<dbReference type="InterPro" id="IPR036388">
    <property type="entry name" value="WH-like_DNA-bd_sf"/>
</dbReference>
<name>A0A518HCR0_9BACT</name>
<dbReference type="KEGG" id="tpla:ElP_65750"/>
<evidence type="ECO:0000256" key="1">
    <source>
        <dbReference type="ARBA" id="ARBA00023015"/>
    </source>
</evidence>
<reference evidence="6 7" key="1">
    <citation type="submission" date="2019-02" db="EMBL/GenBank/DDBJ databases">
        <title>Deep-cultivation of Planctomycetes and their phenomic and genomic characterization uncovers novel biology.</title>
        <authorList>
            <person name="Wiegand S."/>
            <person name="Jogler M."/>
            <person name="Boedeker C."/>
            <person name="Pinto D."/>
            <person name="Vollmers J."/>
            <person name="Rivas-Marin E."/>
            <person name="Kohn T."/>
            <person name="Peeters S.H."/>
            <person name="Heuer A."/>
            <person name="Rast P."/>
            <person name="Oberbeckmann S."/>
            <person name="Bunk B."/>
            <person name="Jeske O."/>
            <person name="Meyerdierks A."/>
            <person name="Storesund J.E."/>
            <person name="Kallscheuer N."/>
            <person name="Luecker S."/>
            <person name="Lage O.M."/>
            <person name="Pohl T."/>
            <person name="Merkel B.J."/>
            <person name="Hornburger P."/>
            <person name="Mueller R.-W."/>
            <person name="Bruemmer F."/>
            <person name="Labrenz M."/>
            <person name="Spormann A.M."/>
            <person name="Op den Camp H."/>
            <person name="Overmann J."/>
            <person name="Amann R."/>
            <person name="Jetten M.S.M."/>
            <person name="Mascher T."/>
            <person name="Medema M.H."/>
            <person name="Devos D.P."/>
            <person name="Kaster A.-K."/>
            <person name="Ovreas L."/>
            <person name="Rohde M."/>
            <person name="Galperin M.Y."/>
            <person name="Jogler C."/>
        </authorList>
    </citation>
    <scope>NUCLEOTIDE SEQUENCE [LARGE SCALE GENOMIC DNA]</scope>
    <source>
        <strain evidence="6 7">ElP</strain>
    </source>
</reference>
<dbReference type="PROSITE" id="PS50995">
    <property type="entry name" value="HTH_MARR_2"/>
    <property type="match status" value="1"/>
</dbReference>
<keyword evidence="7" id="KW-1185">Reference proteome</keyword>
<keyword evidence="3" id="KW-0804">Transcription</keyword>
<dbReference type="Proteomes" id="UP000317835">
    <property type="component" value="Chromosome"/>
</dbReference>
<dbReference type="RefSeq" id="WP_197446537.1">
    <property type="nucleotide sequence ID" value="NZ_CP036426.1"/>
</dbReference>
<protein>
    <submittedName>
        <fullName evidence="6">Transcriptional activatory protein BadR</fullName>
    </submittedName>
</protein>
<gene>
    <name evidence="6" type="primary">badR_2</name>
    <name evidence="6" type="ORF">ElP_65750</name>
</gene>
<evidence type="ECO:0000256" key="2">
    <source>
        <dbReference type="ARBA" id="ARBA00023125"/>
    </source>
</evidence>
<dbReference type="PANTHER" id="PTHR42756">
    <property type="entry name" value="TRANSCRIPTIONAL REGULATOR, MARR"/>
    <property type="match status" value="1"/>
</dbReference>
<evidence type="ECO:0000313" key="6">
    <source>
        <dbReference type="EMBL" id="QDV38620.1"/>
    </source>
</evidence>
<evidence type="ECO:0000256" key="4">
    <source>
        <dbReference type="SAM" id="MobiDB-lite"/>
    </source>
</evidence>
<proteinExistence type="predicted"/>
<evidence type="ECO:0000313" key="7">
    <source>
        <dbReference type="Proteomes" id="UP000317835"/>
    </source>
</evidence>
<dbReference type="PRINTS" id="PR00598">
    <property type="entry name" value="HTHMARR"/>
</dbReference>
<dbReference type="GO" id="GO:0003700">
    <property type="term" value="F:DNA-binding transcription factor activity"/>
    <property type="evidence" value="ECO:0007669"/>
    <property type="project" value="InterPro"/>
</dbReference>
<feature type="domain" description="HTH marR-type" evidence="5">
    <location>
        <begin position="7"/>
        <end position="139"/>
    </location>
</feature>
<dbReference type="EMBL" id="CP036426">
    <property type="protein sequence ID" value="QDV38620.1"/>
    <property type="molecule type" value="Genomic_DNA"/>
</dbReference>
<keyword evidence="1" id="KW-0805">Transcription regulation</keyword>
<evidence type="ECO:0000259" key="5">
    <source>
        <dbReference type="PROSITE" id="PS50995"/>
    </source>
</evidence>
<dbReference type="Gene3D" id="1.10.10.10">
    <property type="entry name" value="Winged helix-like DNA-binding domain superfamily/Winged helix DNA-binding domain"/>
    <property type="match status" value="1"/>
</dbReference>
<organism evidence="6 7">
    <name type="scientific">Tautonia plasticadhaerens</name>
    <dbReference type="NCBI Taxonomy" id="2527974"/>
    <lineage>
        <taxon>Bacteria</taxon>
        <taxon>Pseudomonadati</taxon>
        <taxon>Planctomycetota</taxon>
        <taxon>Planctomycetia</taxon>
        <taxon>Isosphaerales</taxon>
        <taxon>Isosphaeraceae</taxon>
        <taxon>Tautonia</taxon>
    </lineage>
</organism>
<dbReference type="AlphaFoldDB" id="A0A518HCR0"/>
<dbReference type="Pfam" id="PF12802">
    <property type="entry name" value="MarR_2"/>
    <property type="match status" value="1"/>
</dbReference>
<accession>A0A518HCR0</accession>
<dbReference type="InterPro" id="IPR036390">
    <property type="entry name" value="WH_DNA-bd_sf"/>
</dbReference>
<dbReference type="PANTHER" id="PTHR42756:SF1">
    <property type="entry name" value="TRANSCRIPTIONAL REPRESSOR OF EMRAB OPERON"/>
    <property type="match status" value="1"/>
</dbReference>
<sequence precursor="true">MFRYDFEQSLIYRVCTASQAMEKALNEELAPLGITHRQWQVLGWLALEGGLSQAELAERMRVEPPTLAGIVERMERDGWLERAPCPEDRRKKRLTPTDRVGPVWEAIASAARRVRARAAEGFSEAELNWLLDALERIRSNVSSPPNHPAPAPTPAFAEDHRR</sequence>
<dbReference type="SMART" id="SM00347">
    <property type="entry name" value="HTH_MARR"/>
    <property type="match status" value="1"/>
</dbReference>